<evidence type="ECO:0000313" key="2">
    <source>
        <dbReference type="EMBL" id="SDX68045.1"/>
    </source>
</evidence>
<gene>
    <name evidence="2" type="ORF">SAMN05216564_10181</name>
</gene>
<proteinExistence type="predicted"/>
<dbReference type="Pfam" id="PF01874">
    <property type="entry name" value="CitG"/>
    <property type="match status" value="1"/>
</dbReference>
<evidence type="ECO:0000256" key="1">
    <source>
        <dbReference type="SAM" id="MobiDB-lite"/>
    </source>
</evidence>
<dbReference type="PANTHER" id="PTHR42280:SF1">
    <property type="entry name" value="CITG FAMILY PROTEIN"/>
    <property type="match status" value="1"/>
</dbReference>
<feature type="compositionally biased region" description="Basic and acidic residues" evidence="1">
    <location>
        <begin position="12"/>
        <end position="32"/>
    </location>
</feature>
<feature type="region of interest" description="Disordered" evidence="1">
    <location>
        <begin position="1"/>
        <end position="35"/>
    </location>
</feature>
<organism evidence="2 3">
    <name type="scientific">Halopenitus persicus</name>
    <dbReference type="NCBI Taxonomy" id="1048396"/>
    <lineage>
        <taxon>Archaea</taxon>
        <taxon>Methanobacteriati</taxon>
        <taxon>Methanobacteriota</taxon>
        <taxon>Stenosarchaea group</taxon>
        <taxon>Halobacteria</taxon>
        <taxon>Halobacteriales</taxon>
        <taxon>Haloferacaceae</taxon>
        <taxon>Halopenitus</taxon>
    </lineage>
</organism>
<dbReference type="EMBL" id="FNPC01000001">
    <property type="protein sequence ID" value="SDX68045.1"/>
    <property type="molecule type" value="Genomic_DNA"/>
</dbReference>
<protein>
    <submittedName>
        <fullName evidence="2">Triphosphoribosyl-dephospho-CoA synthase</fullName>
    </submittedName>
</protein>
<sequence length="315" mass="33103">MTGNGSESGRVVSDEANRPGDRDRATLPEDASRTPAENAQLALLLEVAGTPKPGNVDRARDLEDLRFEHFLAGAIGAGEGLRRAERGARVGVAFERAVAGMSRQSGGNTQFGCLLLLVPLVSAAARERLTADGLERIVADTTVADAVAFYRAFEHVDVAVRDPPADLDALDVRRGSAAASTLRDRGLTLADVLALSTETDSDDRIPDWNAVEWTTGFERTFAVADSIRNGTGPVGDRVARAFIDLLADRPDSLVATAHGPAVAREVSERAAAVRGDPEAANELADALVEENINPGTTADTVAAGIFVALERGLSV</sequence>
<keyword evidence="3" id="KW-1185">Reference proteome</keyword>
<dbReference type="AlphaFoldDB" id="A0A1H3DNQ1"/>
<evidence type="ECO:0000313" key="3">
    <source>
        <dbReference type="Proteomes" id="UP000199079"/>
    </source>
</evidence>
<dbReference type="Gene3D" id="1.10.4200.10">
    <property type="entry name" value="Triphosphoribosyl-dephospho-CoA protein"/>
    <property type="match status" value="1"/>
</dbReference>
<dbReference type="PANTHER" id="PTHR42280">
    <property type="entry name" value="CITG FAMILY PROTEIN"/>
    <property type="match status" value="1"/>
</dbReference>
<dbReference type="GO" id="GO:0046917">
    <property type="term" value="F:triphosphoribosyl-dephospho-CoA synthase activity"/>
    <property type="evidence" value="ECO:0007669"/>
    <property type="project" value="InterPro"/>
</dbReference>
<reference evidence="3" key="1">
    <citation type="submission" date="2016-10" db="EMBL/GenBank/DDBJ databases">
        <authorList>
            <person name="Varghese N."/>
            <person name="Submissions S."/>
        </authorList>
    </citation>
    <scope>NUCLEOTIDE SEQUENCE [LARGE SCALE GENOMIC DNA]</scope>
    <source>
        <strain evidence="3">DC30,IBRC 10041,KCTC 4046</strain>
    </source>
</reference>
<dbReference type="GO" id="GO:0005524">
    <property type="term" value="F:ATP binding"/>
    <property type="evidence" value="ECO:0007669"/>
    <property type="project" value="InterPro"/>
</dbReference>
<dbReference type="InterPro" id="IPR002736">
    <property type="entry name" value="CitG"/>
</dbReference>
<dbReference type="Proteomes" id="UP000199079">
    <property type="component" value="Unassembled WGS sequence"/>
</dbReference>
<name>A0A1H3DNQ1_9EURY</name>
<accession>A0A1H3DNQ1</accession>